<dbReference type="RefSeq" id="WP_329075823.1">
    <property type="nucleotide sequence ID" value="NZ_CP109495.1"/>
</dbReference>
<dbReference type="EMBL" id="CP109495">
    <property type="protein sequence ID" value="WUX52153.1"/>
    <property type="molecule type" value="Genomic_DNA"/>
</dbReference>
<dbReference type="InterPro" id="IPR011991">
    <property type="entry name" value="ArsR-like_HTH"/>
</dbReference>
<dbReference type="CDD" id="cd00090">
    <property type="entry name" value="HTH_ARSR"/>
    <property type="match status" value="1"/>
</dbReference>
<dbReference type="Proteomes" id="UP001432209">
    <property type="component" value="Chromosome"/>
</dbReference>
<keyword evidence="4" id="KW-1185">Reference proteome</keyword>
<protein>
    <submittedName>
        <fullName evidence="3">Helix-turn-helix domain-containing protein</fullName>
    </submittedName>
</protein>
<gene>
    <name evidence="3" type="ORF">OG442_11835</name>
</gene>
<dbReference type="InterPro" id="IPR036390">
    <property type="entry name" value="WH_DNA-bd_sf"/>
</dbReference>
<accession>A0ABZ2A0C0</accession>
<dbReference type="SMART" id="SM00418">
    <property type="entry name" value="HTH_ARSR"/>
    <property type="match status" value="1"/>
</dbReference>
<dbReference type="Pfam" id="PF12840">
    <property type="entry name" value="HTH_20"/>
    <property type="match status" value="1"/>
</dbReference>
<sequence length="210" mass="23067">MTTDPEPSAPPTADAGAPLGPDPDHDVTLDAAALRVLAHPVRLVMLNTLREHGPSTARRLAKELDLDSGAASYHLRRLAAGGLIEEDEERGTRRDRWWRARHQRSYHDPATVAPDERQGSRAYANAVVLAYGDQLRRLAADVPLFPDDWFEASIFSDYSLSLTPGELEEMKRELVGVIAKYRTCGASSEGAEPAEGAARVSVQLQMFPRL</sequence>
<dbReference type="SUPFAM" id="SSF46785">
    <property type="entry name" value="Winged helix' DNA-binding domain"/>
    <property type="match status" value="1"/>
</dbReference>
<name>A0ABZ2A0C0_STRNV</name>
<dbReference type="InterPro" id="IPR036388">
    <property type="entry name" value="WH-like_DNA-bd_sf"/>
</dbReference>
<feature type="domain" description="HTH arsR-type" evidence="2">
    <location>
        <begin position="32"/>
        <end position="137"/>
    </location>
</feature>
<dbReference type="InterPro" id="IPR001845">
    <property type="entry name" value="HTH_ArsR_DNA-bd_dom"/>
</dbReference>
<dbReference type="Gene3D" id="1.10.10.10">
    <property type="entry name" value="Winged helix-like DNA-binding domain superfamily/Winged helix DNA-binding domain"/>
    <property type="match status" value="1"/>
</dbReference>
<evidence type="ECO:0000313" key="4">
    <source>
        <dbReference type="Proteomes" id="UP001432209"/>
    </source>
</evidence>
<evidence type="ECO:0000256" key="1">
    <source>
        <dbReference type="SAM" id="MobiDB-lite"/>
    </source>
</evidence>
<feature type="region of interest" description="Disordered" evidence="1">
    <location>
        <begin position="1"/>
        <end position="26"/>
    </location>
</feature>
<proteinExistence type="predicted"/>
<evidence type="ECO:0000313" key="3">
    <source>
        <dbReference type="EMBL" id="WUX52153.1"/>
    </source>
</evidence>
<evidence type="ECO:0000259" key="2">
    <source>
        <dbReference type="SMART" id="SM00418"/>
    </source>
</evidence>
<organism evidence="3 4">
    <name type="scientific">Streptomyces niveus</name>
    <name type="common">Streptomyces spheroides</name>
    <dbReference type="NCBI Taxonomy" id="193462"/>
    <lineage>
        <taxon>Bacteria</taxon>
        <taxon>Bacillati</taxon>
        <taxon>Actinomycetota</taxon>
        <taxon>Actinomycetes</taxon>
        <taxon>Kitasatosporales</taxon>
        <taxon>Streptomycetaceae</taxon>
        <taxon>Streptomyces</taxon>
    </lineage>
</organism>
<reference evidence="3" key="1">
    <citation type="submission" date="2022-10" db="EMBL/GenBank/DDBJ databases">
        <title>The complete genomes of actinobacterial strains from the NBC collection.</title>
        <authorList>
            <person name="Joergensen T.S."/>
            <person name="Alvarez Arevalo M."/>
            <person name="Sterndorff E.B."/>
            <person name="Faurdal D."/>
            <person name="Vuksanovic O."/>
            <person name="Mourched A.-S."/>
            <person name="Charusanti P."/>
            <person name="Shaw S."/>
            <person name="Blin K."/>
            <person name="Weber T."/>
        </authorList>
    </citation>
    <scope>NUCLEOTIDE SEQUENCE</scope>
    <source>
        <strain evidence="3">NBC_01432</strain>
    </source>
</reference>